<sequence>MKVLGIVSEYNPFHNGHKYHLEMSKKICDAQYSVAVMSGNFLQRGTPALFDKWTRAKMAVLNGVDLVIELPVIYSCQVAEIFAFGAVKLFNYLGIIDYISFGSENGNIDDLYKVAYTLLDEPEYIRNQIKDMMSKGMTYSKALGQVYNKYYENILQYPNNVLGIEYIKSIIYLNSSIKPITIKRVMNNYNDTDFTGTISSATAIREAFRSSEKMNSIRMATPDVTWDIMMNNIEKGKGPVFWENFSDTLLYEIRRSSHHDIERLPEIREGLEYRLKKAGNISSSFEELITNIKTKRYTRTSLQRTLCHLLLGIYKEDVKKAVIPQCPMYIRVLALNSNGRYLLKEIKKNTDLPIINKAAAFNPDSSYLKRVFDLDVMATDIYNLGYRYNSYKTAGEDFRTSPFYADLL</sequence>
<keyword evidence="4" id="KW-1185">Reference proteome</keyword>
<dbReference type="STRING" id="1122184.SAMN02745176_02218"/>
<comment type="catalytic activity">
    <reaction evidence="2">
        <text>cytidine(34) in elongator tRNA(Met) + acetate + ATP = N(4)-acetylcytidine(34) in elongator tRNA(Met) + AMP + diphosphate</text>
        <dbReference type="Rhea" id="RHEA:58144"/>
        <dbReference type="Rhea" id="RHEA-COMP:10693"/>
        <dbReference type="Rhea" id="RHEA-COMP:10694"/>
        <dbReference type="ChEBI" id="CHEBI:30089"/>
        <dbReference type="ChEBI" id="CHEBI:30616"/>
        <dbReference type="ChEBI" id="CHEBI:33019"/>
        <dbReference type="ChEBI" id="CHEBI:74900"/>
        <dbReference type="ChEBI" id="CHEBI:82748"/>
        <dbReference type="ChEBI" id="CHEBI:456215"/>
    </reaction>
</comment>
<dbReference type="EC" id="6.3.4.-" evidence="2"/>
<evidence type="ECO:0000313" key="4">
    <source>
        <dbReference type="Proteomes" id="UP000184442"/>
    </source>
</evidence>
<dbReference type="InterPro" id="IPR008513">
    <property type="entry name" value="tRNA(Met)_cyd_acetate_ligase"/>
</dbReference>
<dbReference type="AlphaFoldDB" id="A0A1M6G431"/>
<comment type="similarity">
    <text evidence="2">Belongs to the TmcAL family.</text>
</comment>
<keyword evidence="2" id="KW-0820">tRNA-binding</keyword>
<keyword evidence="2" id="KW-0067">ATP-binding</keyword>
<evidence type="ECO:0000256" key="2">
    <source>
        <dbReference type="HAMAP-Rule" id="MF_01539"/>
    </source>
</evidence>
<dbReference type="EMBL" id="FQZS01000014">
    <property type="protein sequence ID" value="SHJ04755.1"/>
    <property type="molecule type" value="Genomic_DNA"/>
</dbReference>
<dbReference type="PANTHER" id="PTHR37825">
    <property type="entry name" value="TRNA(MET) CYTIDINE ACETATE LIGASE"/>
    <property type="match status" value="1"/>
</dbReference>
<evidence type="ECO:0000313" key="3">
    <source>
        <dbReference type="EMBL" id="SHJ04755.1"/>
    </source>
</evidence>
<protein>
    <recommendedName>
        <fullName evidence="2">tRNA(Met) cytidine acetate ligase</fullName>
        <ecNumber evidence="2">6.3.4.-</ecNumber>
    </recommendedName>
</protein>
<dbReference type="RefSeq" id="WP_073026262.1">
    <property type="nucleotide sequence ID" value="NZ_FQZS01000014.1"/>
</dbReference>
<comment type="subcellular location">
    <subcellularLocation>
        <location evidence="2">Cytoplasm</location>
    </subcellularLocation>
</comment>
<comment type="function">
    <text evidence="2">Catalyzes the formation of N(4)-acetylcytidine (ac(4)C) at the wobble position of elongator tRNA(Met), using acetate and ATP as substrates. First activates an acetate ion to form acetyladenylate (Ac-AMP) and then transfers the acetyl group to tRNA to form ac(4)C34.</text>
</comment>
<dbReference type="Gene3D" id="3.40.50.620">
    <property type="entry name" value="HUPs"/>
    <property type="match status" value="1"/>
</dbReference>
<dbReference type="GO" id="GO:0006400">
    <property type="term" value="P:tRNA modification"/>
    <property type="evidence" value="ECO:0007669"/>
    <property type="project" value="UniProtKB-UniRule"/>
</dbReference>
<feature type="binding site" evidence="2">
    <location>
        <position position="184"/>
    </location>
    <ligand>
        <name>ATP</name>
        <dbReference type="ChEBI" id="CHEBI:30616"/>
    </ligand>
</feature>
<keyword evidence="2" id="KW-0694">RNA-binding</keyword>
<dbReference type="NCBIfam" id="NF010191">
    <property type="entry name" value="PRK13670.1"/>
    <property type="match status" value="1"/>
</dbReference>
<evidence type="ECO:0000256" key="1">
    <source>
        <dbReference type="ARBA" id="ARBA00022694"/>
    </source>
</evidence>
<keyword evidence="3" id="KW-0808">Transferase</keyword>
<dbReference type="SUPFAM" id="SSF52374">
    <property type="entry name" value="Nucleotidylyl transferase"/>
    <property type="match status" value="1"/>
</dbReference>
<gene>
    <name evidence="2" type="primary">tmcAL</name>
    <name evidence="3" type="ORF">SAMN02745176_02218</name>
</gene>
<keyword evidence="2" id="KW-0963">Cytoplasm</keyword>
<dbReference type="PANTHER" id="PTHR37825:SF1">
    <property type="entry name" value="TRNA(MET) CYTIDINE ACETATE LIGASE"/>
    <property type="match status" value="1"/>
</dbReference>
<dbReference type="Pfam" id="PF05636">
    <property type="entry name" value="HIGH_NTase1"/>
    <property type="match status" value="1"/>
</dbReference>
<keyword evidence="1 2" id="KW-0819">tRNA processing</keyword>
<organism evidence="3 4">
    <name type="scientific">Lutispora thermophila DSM 19022</name>
    <dbReference type="NCBI Taxonomy" id="1122184"/>
    <lineage>
        <taxon>Bacteria</taxon>
        <taxon>Bacillati</taxon>
        <taxon>Bacillota</taxon>
        <taxon>Clostridia</taxon>
        <taxon>Lutisporales</taxon>
        <taxon>Lutisporaceae</taxon>
        <taxon>Lutispora</taxon>
    </lineage>
</organism>
<dbReference type="HAMAP" id="MF_01539">
    <property type="entry name" value="TmcAL"/>
    <property type="match status" value="1"/>
</dbReference>
<dbReference type="GO" id="GO:0016740">
    <property type="term" value="F:transferase activity"/>
    <property type="evidence" value="ECO:0007669"/>
    <property type="project" value="UniProtKB-KW"/>
</dbReference>
<name>A0A1M6G431_9FIRM</name>
<accession>A0A1M6G431</accession>
<feature type="binding site" evidence="2">
    <location>
        <position position="102"/>
    </location>
    <ligand>
        <name>ATP</name>
        <dbReference type="ChEBI" id="CHEBI:30616"/>
    </ligand>
</feature>
<dbReference type="GO" id="GO:0005524">
    <property type="term" value="F:ATP binding"/>
    <property type="evidence" value="ECO:0007669"/>
    <property type="project" value="UniProtKB-KW"/>
</dbReference>
<comment type="caution">
    <text evidence="2">Lacks conserved residue(s) required for the propagation of feature annotation.</text>
</comment>
<dbReference type="GO" id="GO:0000049">
    <property type="term" value="F:tRNA binding"/>
    <property type="evidence" value="ECO:0007669"/>
    <property type="project" value="UniProtKB-KW"/>
</dbReference>
<feature type="binding site" evidence="2">
    <location>
        <begin position="7"/>
        <end position="20"/>
    </location>
    <ligand>
        <name>ATP</name>
        <dbReference type="ChEBI" id="CHEBI:30616"/>
    </ligand>
</feature>
<dbReference type="InterPro" id="IPR014729">
    <property type="entry name" value="Rossmann-like_a/b/a_fold"/>
</dbReference>
<keyword evidence="2" id="KW-0547">Nucleotide-binding</keyword>
<feature type="binding site" evidence="2">
    <location>
        <position position="159"/>
    </location>
    <ligand>
        <name>ATP</name>
        <dbReference type="ChEBI" id="CHEBI:30616"/>
    </ligand>
</feature>
<proteinExistence type="inferred from homology"/>
<keyword evidence="2" id="KW-0436">Ligase</keyword>
<dbReference type="Proteomes" id="UP000184442">
    <property type="component" value="Unassembled WGS sequence"/>
</dbReference>
<reference evidence="3 4" key="1">
    <citation type="submission" date="2016-11" db="EMBL/GenBank/DDBJ databases">
        <authorList>
            <person name="Jaros S."/>
            <person name="Januszkiewicz K."/>
            <person name="Wedrychowicz H."/>
        </authorList>
    </citation>
    <scope>NUCLEOTIDE SEQUENCE [LARGE SCALE GENOMIC DNA]</scope>
    <source>
        <strain evidence="3 4">DSM 19022</strain>
    </source>
</reference>
<dbReference type="GO" id="GO:0016879">
    <property type="term" value="F:ligase activity, forming carbon-nitrogen bonds"/>
    <property type="evidence" value="ECO:0007669"/>
    <property type="project" value="UniProtKB-UniRule"/>
</dbReference>
<dbReference type="GO" id="GO:0005737">
    <property type="term" value="C:cytoplasm"/>
    <property type="evidence" value="ECO:0007669"/>
    <property type="project" value="UniProtKB-SubCell"/>
</dbReference>